<dbReference type="SUPFAM" id="SSF53850">
    <property type="entry name" value="Periplasmic binding protein-like II"/>
    <property type="match status" value="1"/>
</dbReference>
<evidence type="ECO:0000256" key="1">
    <source>
        <dbReference type="SAM" id="SignalP"/>
    </source>
</evidence>
<dbReference type="PATRIC" id="fig|759362.5.peg.1326"/>
<evidence type="ECO:0000259" key="2">
    <source>
        <dbReference type="Pfam" id="PF09084"/>
    </source>
</evidence>
<dbReference type="HOGENOM" id="CLU_028871_1_4_5"/>
<dbReference type="EMBL" id="CP002018">
    <property type="protein sequence ID" value="AEM41129.1"/>
    <property type="molecule type" value="Genomic_DNA"/>
</dbReference>
<name>F9Y803_KETVW</name>
<dbReference type="PANTHER" id="PTHR31528:SF3">
    <property type="entry name" value="THIAMINE BIOSYNTHESIS PROTEIN HI_0357-RELATED"/>
    <property type="match status" value="1"/>
</dbReference>
<organism evidence="3 4">
    <name type="scientific">Ketogulonicigenium vulgare (strain WSH-001)</name>
    <dbReference type="NCBI Taxonomy" id="759362"/>
    <lineage>
        <taxon>Bacteria</taxon>
        <taxon>Pseudomonadati</taxon>
        <taxon>Pseudomonadota</taxon>
        <taxon>Alphaproteobacteria</taxon>
        <taxon>Rhodobacterales</taxon>
        <taxon>Roseobacteraceae</taxon>
        <taxon>Ketogulonicigenium</taxon>
    </lineage>
</organism>
<dbReference type="InterPro" id="IPR027939">
    <property type="entry name" value="NMT1/THI5"/>
</dbReference>
<dbReference type="PANTHER" id="PTHR31528">
    <property type="entry name" value="4-AMINO-5-HYDROXYMETHYL-2-METHYLPYRIMIDINE PHOSPHATE SYNTHASE THI11-RELATED"/>
    <property type="match status" value="1"/>
</dbReference>
<feature type="signal peptide" evidence="1">
    <location>
        <begin position="1"/>
        <end position="22"/>
    </location>
</feature>
<dbReference type="OrthoDB" id="5372616at2"/>
<accession>F9Y803</accession>
<dbReference type="eggNOG" id="COG0715">
    <property type="taxonomic scope" value="Bacteria"/>
</dbReference>
<evidence type="ECO:0000313" key="3">
    <source>
        <dbReference type="EMBL" id="AEM41129.1"/>
    </source>
</evidence>
<dbReference type="Proteomes" id="UP000000692">
    <property type="component" value="Chromosome"/>
</dbReference>
<protein>
    <submittedName>
        <fullName evidence="3">Permease protein of ABC transporter</fullName>
    </submittedName>
</protein>
<keyword evidence="1" id="KW-0732">Signal</keyword>
<dbReference type="GO" id="GO:0009228">
    <property type="term" value="P:thiamine biosynthetic process"/>
    <property type="evidence" value="ECO:0007669"/>
    <property type="project" value="InterPro"/>
</dbReference>
<sequence length="339" mass="36409">MKMTTLLRGALLATTCAGAAHAQELTSVSFGTGWLAQAEQGGFYQALADGTYESFGLDVDIVMGGPQTPMMQRLAAGQIQFMQSSTLSNLDAVARGIPVVSVAAFMQKDPQALLAHPDKGFDDLGDLAGLPTLYLGGSGFDTFFQWMKGKYEGFSDAQYAPYTYNPAVFIADPDSGMQSYVTSEPFDIQNRTGWAPAVFLLADYGFGGYADEIVALQPLIDSDPDLVQRFVDASIIGWYNYMYGDPSAGNALIQQDNPEMTDEQIAFSRQQMLALDMVMWDAAIAGGLGCMDGGRIETFFNEMVAAGVMTADVDYASSFTTDFVCKNVGADLFPDAAAQ</sequence>
<dbReference type="KEGG" id="kvl:KVU_1290"/>
<feature type="chain" id="PRO_5003391894" evidence="1">
    <location>
        <begin position="23"/>
        <end position="339"/>
    </location>
</feature>
<dbReference type="Gene3D" id="3.40.190.10">
    <property type="entry name" value="Periplasmic binding protein-like II"/>
    <property type="match status" value="2"/>
</dbReference>
<gene>
    <name evidence="3" type="ordered locus">KVU_1290</name>
</gene>
<dbReference type="InterPro" id="IPR015168">
    <property type="entry name" value="SsuA/THI5"/>
</dbReference>
<feature type="domain" description="SsuA/THI5-like" evidence="2">
    <location>
        <begin position="40"/>
        <end position="247"/>
    </location>
</feature>
<dbReference type="Pfam" id="PF09084">
    <property type="entry name" value="NMT1"/>
    <property type="match status" value="1"/>
</dbReference>
<evidence type="ECO:0000313" key="4">
    <source>
        <dbReference type="Proteomes" id="UP000000692"/>
    </source>
</evidence>
<proteinExistence type="predicted"/>
<dbReference type="AlphaFoldDB" id="F9Y803"/>
<reference evidence="3 4" key="1">
    <citation type="journal article" date="2011" name="J. Bacteriol.">
        <title>Complete genome sequence of the industrial strain Ketogulonicigenium vulgare WSH-001.</title>
        <authorList>
            <person name="Liu L."/>
            <person name="Li Y."/>
            <person name="Zhang J."/>
            <person name="Zhou Z."/>
            <person name="Liu J."/>
            <person name="Li X."/>
            <person name="Zhou J."/>
            <person name="Du G."/>
            <person name="Wang L."/>
            <person name="Chen J."/>
        </authorList>
    </citation>
    <scope>NUCLEOTIDE SEQUENCE [LARGE SCALE GENOMIC DNA]</scope>
    <source>
        <strain evidence="3 4">WSH-001</strain>
    </source>
</reference>
<keyword evidence="4" id="KW-1185">Reference proteome</keyword>